<evidence type="ECO:0000256" key="4">
    <source>
        <dbReference type="ARBA" id="ARBA00023002"/>
    </source>
</evidence>
<dbReference type="GO" id="GO:0010181">
    <property type="term" value="F:FMN binding"/>
    <property type="evidence" value="ECO:0007669"/>
    <property type="project" value="InterPro"/>
</dbReference>
<keyword evidence="10" id="KW-1185">Reference proteome</keyword>
<dbReference type="InterPro" id="IPR000262">
    <property type="entry name" value="FMN-dep_DH"/>
</dbReference>
<evidence type="ECO:0000256" key="2">
    <source>
        <dbReference type="ARBA" id="ARBA00022630"/>
    </source>
</evidence>
<dbReference type="PROSITE" id="PS51349">
    <property type="entry name" value="FMN_HYDROXY_ACID_DH_2"/>
    <property type="match status" value="1"/>
</dbReference>
<dbReference type="Gene3D" id="3.20.20.70">
    <property type="entry name" value="Aldolase class I"/>
    <property type="match status" value="1"/>
</dbReference>
<name>A0A4R5QMH6_9PROT</name>
<dbReference type="InterPro" id="IPR008259">
    <property type="entry name" value="FMN_hydac_DH_AS"/>
</dbReference>
<keyword evidence="3 7" id="KW-0288">FMN</keyword>
<dbReference type="GO" id="GO:0005886">
    <property type="term" value="C:plasma membrane"/>
    <property type="evidence" value="ECO:0007669"/>
    <property type="project" value="TreeGrafter"/>
</dbReference>
<dbReference type="SUPFAM" id="SSF51395">
    <property type="entry name" value="FMN-linked oxidoreductases"/>
    <property type="match status" value="1"/>
</dbReference>
<feature type="binding site" evidence="7">
    <location>
        <begin position="83"/>
        <end position="85"/>
    </location>
    <ligand>
        <name>FMN</name>
        <dbReference type="ChEBI" id="CHEBI:58210"/>
    </ligand>
</feature>
<dbReference type="PANTHER" id="PTHR10578:SF107">
    <property type="entry name" value="2-HYDROXYACID OXIDASE 1"/>
    <property type="match status" value="1"/>
</dbReference>
<evidence type="ECO:0000256" key="7">
    <source>
        <dbReference type="PIRSR" id="PIRSR000138-2"/>
    </source>
</evidence>
<dbReference type="PIRSF" id="PIRSF000138">
    <property type="entry name" value="Al-hdrx_acd_dh"/>
    <property type="match status" value="1"/>
</dbReference>
<protein>
    <submittedName>
        <fullName evidence="9">Alpha-hydroxy-acid oxidizing protein</fullName>
    </submittedName>
</protein>
<feature type="binding site" evidence="7">
    <location>
        <position position="240"/>
    </location>
    <ligand>
        <name>glyoxylate</name>
        <dbReference type="ChEBI" id="CHEBI:36655"/>
    </ligand>
</feature>
<comment type="similarity">
    <text evidence="5">Belongs to the FMN-dependent alpha-hydroxy acid dehydrogenase family.</text>
</comment>
<evidence type="ECO:0000259" key="8">
    <source>
        <dbReference type="PROSITE" id="PS51349"/>
    </source>
</evidence>
<sequence length="366" mass="39544">MSNEPESPFLTLHEFVKEAKSRLSPGNWDYLVGATETETTMLRNRASIDAWAFRPRVLRDVSSIDVSGRFLGRAITLPVMLAPVGGLENFDPEGGAPAGRATTAYGVPIMVSSVSMPGLQPMAEATAGGIKVFQLYVRGDFDWICGITQQAIDAGYDAFCMTVDTAIYSRRERDIAKRFVKPWRTRATGQHFQAALNWADVKRWKERFPNTPLALKGIATAEDAAIACDHGVEVVYVSNHGGRQLDHGRGALAVLPEVVKAVDGRAKVWIDGGFSRGTDIVKAIALGAELVGIGRLYCYALAAAGEAGVTQMLRLLETEVHEVLGLLGVTAFGQLDGSYLHPVAPVVQPHVHSAFPLTNLADPGYR</sequence>
<feature type="domain" description="FMN hydroxy acid dehydrogenase" evidence="8">
    <location>
        <begin position="4"/>
        <end position="345"/>
    </location>
</feature>
<organism evidence="9 10">
    <name type="scientific">Dankookia rubra</name>
    <dbReference type="NCBI Taxonomy" id="1442381"/>
    <lineage>
        <taxon>Bacteria</taxon>
        <taxon>Pseudomonadati</taxon>
        <taxon>Pseudomonadota</taxon>
        <taxon>Alphaproteobacteria</taxon>
        <taxon>Acetobacterales</taxon>
        <taxon>Roseomonadaceae</taxon>
        <taxon>Dankookia</taxon>
    </lineage>
</organism>
<dbReference type="GO" id="GO:0009060">
    <property type="term" value="P:aerobic respiration"/>
    <property type="evidence" value="ECO:0007669"/>
    <property type="project" value="TreeGrafter"/>
</dbReference>
<keyword evidence="2 7" id="KW-0285">Flavoprotein</keyword>
<feature type="binding site" evidence="7">
    <location>
        <position position="243"/>
    </location>
    <ligand>
        <name>glyoxylate</name>
        <dbReference type="ChEBI" id="CHEBI:36655"/>
    </ligand>
</feature>
<evidence type="ECO:0000256" key="3">
    <source>
        <dbReference type="ARBA" id="ARBA00022643"/>
    </source>
</evidence>
<dbReference type="PANTHER" id="PTHR10578">
    <property type="entry name" value="S -2-HYDROXY-ACID OXIDASE-RELATED"/>
    <property type="match status" value="1"/>
</dbReference>
<evidence type="ECO:0000313" key="10">
    <source>
        <dbReference type="Proteomes" id="UP000295096"/>
    </source>
</evidence>
<proteinExistence type="inferred from homology"/>
<feature type="binding site" evidence="7">
    <location>
        <position position="30"/>
    </location>
    <ligand>
        <name>glyoxylate</name>
        <dbReference type="ChEBI" id="CHEBI:36655"/>
    </ligand>
</feature>
<feature type="binding site" evidence="7">
    <location>
        <position position="216"/>
    </location>
    <ligand>
        <name>FMN</name>
        <dbReference type="ChEBI" id="CHEBI:58210"/>
    </ligand>
</feature>
<dbReference type="Proteomes" id="UP000295096">
    <property type="component" value="Unassembled WGS sequence"/>
</dbReference>
<feature type="binding site" evidence="7">
    <location>
        <position position="171"/>
    </location>
    <ligand>
        <name>glyoxylate</name>
        <dbReference type="ChEBI" id="CHEBI:36655"/>
    </ligand>
</feature>
<dbReference type="AlphaFoldDB" id="A0A4R5QMH6"/>
<gene>
    <name evidence="9" type="ORF">E2C06_01805</name>
</gene>
<dbReference type="OrthoDB" id="9770452at2"/>
<feature type="binding site" evidence="7">
    <location>
        <begin position="294"/>
        <end position="295"/>
    </location>
    <ligand>
        <name>FMN</name>
        <dbReference type="ChEBI" id="CHEBI:58210"/>
    </ligand>
</feature>
<feature type="binding site" evidence="7">
    <location>
        <position position="134"/>
    </location>
    <ligand>
        <name>FMN</name>
        <dbReference type="ChEBI" id="CHEBI:58210"/>
    </ligand>
</feature>
<dbReference type="RefSeq" id="WP_133286873.1">
    <property type="nucleotide sequence ID" value="NZ_SMSJ01000002.1"/>
</dbReference>
<dbReference type="GO" id="GO:0004459">
    <property type="term" value="F:L-lactate dehydrogenase (NAD+) activity"/>
    <property type="evidence" value="ECO:0007669"/>
    <property type="project" value="TreeGrafter"/>
</dbReference>
<feature type="active site" description="Proton acceptor" evidence="6">
    <location>
        <position position="240"/>
    </location>
</feature>
<comment type="caution">
    <text evidence="9">The sequence shown here is derived from an EMBL/GenBank/DDBJ whole genome shotgun (WGS) entry which is preliminary data.</text>
</comment>
<reference evidence="9 10" key="1">
    <citation type="journal article" date="2016" name="J. Microbiol.">
        <title>Dankookia rubra gen. nov., sp. nov., an alphaproteobacterium isolated from sediment of a shallow stream.</title>
        <authorList>
            <person name="Kim W.H."/>
            <person name="Kim D.H."/>
            <person name="Kang K."/>
            <person name="Ahn T.Y."/>
        </authorList>
    </citation>
    <scope>NUCLEOTIDE SEQUENCE [LARGE SCALE GENOMIC DNA]</scope>
    <source>
        <strain evidence="9 10">JCM30602</strain>
    </source>
</reference>
<dbReference type="InterPro" id="IPR037396">
    <property type="entry name" value="FMN_HAD"/>
</dbReference>
<evidence type="ECO:0000256" key="5">
    <source>
        <dbReference type="ARBA" id="ARBA00024042"/>
    </source>
</evidence>
<feature type="binding site" evidence="7">
    <location>
        <position position="162"/>
    </location>
    <ligand>
        <name>FMN</name>
        <dbReference type="ChEBI" id="CHEBI:58210"/>
    </ligand>
</feature>
<dbReference type="InterPro" id="IPR013785">
    <property type="entry name" value="Aldolase_TIM"/>
</dbReference>
<dbReference type="PROSITE" id="PS00557">
    <property type="entry name" value="FMN_HYDROXY_ACID_DH_1"/>
    <property type="match status" value="1"/>
</dbReference>
<dbReference type="EMBL" id="SMSJ01000002">
    <property type="protein sequence ID" value="TDH64108.1"/>
    <property type="molecule type" value="Genomic_DNA"/>
</dbReference>
<dbReference type="InterPro" id="IPR012133">
    <property type="entry name" value="Alpha-hydoxy_acid_DH_FMN"/>
</dbReference>
<dbReference type="CDD" id="cd02809">
    <property type="entry name" value="alpha_hydroxyacid_oxid_FMN"/>
    <property type="match status" value="1"/>
</dbReference>
<keyword evidence="4" id="KW-0560">Oxidoreductase</keyword>
<accession>A0A4R5QMH6</accession>
<evidence type="ECO:0000256" key="6">
    <source>
        <dbReference type="PIRSR" id="PIRSR000138-1"/>
    </source>
</evidence>
<comment type="cofactor">
    <cofactor evidence="1">
        <name>FMN</name>
        <dbReference type="ChEBI" id="CHEBI:58210"/>
    </cofactor>
</comment>
<feature type="binding site" evidence="7">
    <location>
        <position position="136"/>
    </location>
    <ligand>
        <name>glyoxylate</name>
        <dbReference type="ChEBI" id="CHEBI:36655"/>
    </ligand>
</feature>
<evidence type="ECO:0000313" key="9">
    <source>
        <dbReference type="EMBL" id="TDH64108.1"/>
    </source>
</evidence>
<feature type="binding site" evidence="7">
    <location>
        <position position="112"/>
    </location>
    <ligand>
        <name>FMN</name>
        <dbReference type="ChEBI" id="CHEBI:58210"/>
    </ligand>
</feature>
<dbReference type="Pfam" id="PF01070">
    <property type="entry name" value="FMN_dh"/>
    <property type="match status" value="1"/>
</dbReference>
<feature type="binding site" evidence="7">
    <location>
        <position position="238"/>
    </location>
    <ligand>
        <name>FMN</name>
        <dbReference type="ChEBI" id="CHEBI:58210"/>
    </ligand>
</feature>
<evidence type="ECO:0000256" key="1">
    <source>
        <dbReference type="ARBA" id="ARBA00001917"/>
    </source>
</evidence>